<dbReference type="PANTHER" id="PTHR15157">
    <property type="entry name" value="UV RADIATION RESISTANCE-ASSOCIATED GENE PROTEIN"/>
    <property type="match status" value="1"/>
</dbReference>
<dbReference type="Pfam" id="PF10186">
    <property type="entry name" value="ATG14"/>
    <property type="match status" value="1"/>
</dbReference>
<feature type="region of interest" description="Disordered" evidence="5">
    <location>
        <begin position="529"/>
        <end position="565"/>
    </location>
</feature>
<dbReference type="GO" id="GO:0000323">
    <property type="term" value="C:lytic vacuole"/>
    <property type="evidence" value="ECO:0007669"/>
    <property type="project" value="TreeGrafter"/>
</dbReference>
<comment type="similarity">
    <text evidence="1">Belongs to the ATG14 family.</text>
</comment>
<dbReference type="GO" id="GO:0000149">
    <property type="term" value="F:SNARE binding"/>
    <property type="evidence" value="ECO:0007669"/>
    <property type="project" value="TreeGrafter"/>
</dbReference>
<feature type="compositionally biased region" description="Low complexity" evidence="5">
    <location>
        <begin position="529"/>
        <end position="558"/>
    </location>
</feature>
<accession>A0AAE0PD96</accession>
<evidence type="ECO:0000256" key="3">
    <source>
        <dbReference type="ARBA" id="ARBA00023054"/>
    </source>
</evidence>
<proteinExistence type="inferred from homology"/>
<keyword evidence="3 4" id="KW-0175">Coiled coil</keyword>
<evidence type="ECO:0000256" key="2">
    <source>
        <dbReference type="ARBA" id="ARBA00013807"/>
    </source>
</evidence>
<protein>
    <recommendedName>
        <fullName evidence="2">Autophagy-related protein 14</fullName>
    </recommendedName>
</protein>
<evidence type="ECO:0000256" key="1">
    <source>
        <dbReference type="ARBA" id="ARBA00009574"/>
    </source>
</evidence>
<name>A0AAE0PD96_SORBR</name>
<dbReference type="Proteomes" id="UP001281003">
    <property type="component" value="Unassembled WGS sequence"/>
</dbReference>
<evidence type="ECO:0000256" key="4">
    <source>
        <dbReference type="SAM" id="Coils"/>
    </source>
</evidence>
<reference evidence="6" key="2">
    <citation type="submission" date="2023-07" db="EMBL/GenBank/DDBJ databases">
        <authorList>
            <consortium name="Lawrence Berkeley National Laboratory"/>
            <person name="Haridas S."/>
            <person name="Hensen N."/>
            <person name="Bonometti L."/>
            <person name="Westerberg I."/>
            <person name="Brannstrom I.O."/>
            <person name="Guillou S."/>
            <person name="Cros-Aarteil S."/>
            <person name="Calhoun S."/>
            <person name="Kuo A."/>
            <person name="Mondo S."/>
            <person name="Pangilinan J."/>
            <person name="Riley R."/>
            <person name="LaButti K."/>
            <person name="Andreopoulos B."/>
            <person name="Lipzen A."/>
            <person name="Chen C."/>
            <person name="Yanf M."/>
            <person name="Daum C."/>
            <person name="Ng V."/>
            <person name="Clum A."/>
            <person name="Steindorff A."/>
            <person name="Ohm R."/>
            <person name="Martin F."/>
            <person name="Silar P."/>
            <person name="Natvig D."/>
            <person name="Lalanne C."/>
            <person name="Gautier V."/>
            <person name="Ament-velasquez S.L."/>
            <person name="Kruys A."/>
            <person name="Hutchinson M.I."/>
            <person name="Powell A.J."/>
            <person name="Barry K."/>
            <person name="Miller A.N."/>
            <person name="Grigoriev I.V."/>
            <person name="Debuchy R."/>
            <person name="Gladieux P."/>
            <person name="Thoren M.H."/>
            <person name="Johannesson H."/>
        </authorList>
    </citation>
    <scope>NUCLEOTIDE SEQUENCE</scope>
    <source>
        <strain evidence="6">FGSC 1904</strain>
    </source>
</reference>
<evidence type="ECO:0000313" key="6">
    <source>
        <dbReference type="EMBL" id="KAK3397813.1"/>
    </source>
</evidence>
<dbReference type="GO" id="GO:0005768">
    <property type="term" value="C:endosome"/>
    <property type="evidence" value="ECO:0007669"/>
    <property type="project" value="TreeGrafter"/>
</dbReference>
<dbReference type="GO" id="GO:0035493">
    <property type="term" value="P:SNARE complex assembly"/>
    <property type="evidence" value="ECO:0007669"/>
    <property type="project" value="TreeGrafter"/>
</dbReference>
<dbReference type="PANTHER" id="PTHR15157:SF13">
    <property type="entry name" value="AUTOPHAGY-RELATED PROTEIN 14"/>
    <property type="match status" value="1"/>
</dbReference>
<evidence type="ECO:0000256" key="5">
    <source>
        <dbReference type="SAM" id="MobiDB-lite"/>
    </source>
</evidence>
<dbReference type="GO" id="GO:0032991">
    <property type="term" value="C:protein-containing complex"/>
    <property type="evidence" value="ECO:0007669"/>
    <property type="project" value="UniProtKB-ARBA"/>
</dbReference>
<feature type="region of interest" description="Disordered" evidence="5">
    <location>
        <begin position="356"/>
        <end position="389"/>
    </location>
</feature>
<comment type="caution">
    <text evidence="6">The sequence shown here is derived from an EMBL/GenBank/DDBJ whole genome shotgun (WGS) entry which is preliminary data.</text>
</comment>
<gene>
    <name evidence="6" type="ORF">B0T20DRAFT_232471</name>
</gene>
<keyword evidence="7" id="KW-1185">Reference proteome</keyword>
<dbReference type="EMBL" id="JAUTDP010000007">
    <property type="protein sequence ID" value="KAK3397813.1"/>
    <property type="molecule type" value="Genomic_DNA"/>
</dbReference>
<organism evidence="6 7">
    <name type="scientific">Sordaria brevicollis</name>
    <dbReference type="NCBI Taxonomy" id="83679"/>
    <lineage>
        <taxon>Eukaryota</taxon>
        <taxon>Fungi</taxon>
        <taxon>Dikarya</taxon>
        <taxon>Ascomycota</taxon>
        <taxon>Pezizomycotina</taxon>
        <taxon>Sordariomycetes</taxon>
        <taxon>Sordariomycetidae</taxon>
        <taxon>Sordariales</taxon>
        <taxon>Sordariaceae</taxon>
        <taxon>Sordaria</taxon>
    </lineage>
</organism>
<evidence type="ECO:0000313" key="7">
    <source>
        <dbReference type="Proteomes" id="UP001281003"/>
    </source>
</evidence>
<dbReference type="AlphaFoldDB" id="A0AAE0PD96"/>
<feature type="coiled-coil region" evidence="4">
    <location>
        <begin position="61"/>
        <end position="106"/>
    </location>
</feature>
<dbReference type="InterPro" id="IPR018791">
    <property type="entry name" value="UV_resistance/autophagy_Atg14"/>
</dbReference>
<sequence length="565" mass="62672">MICCSLCDRSHQGRVPFLCAVDARNRLYPLRVQNARALIENEELERTVGEQEAGGSKKTYLDRLKSDMAAANARTAEIMAQCERLKRQTEQTRKEVEKKKDVLARKESDLSAMSTGVAARRNRQLEEAQESIRRTRFKWAACADTMASTRSFLCEEAARLFGLRQIRKGSLKRYELGGVEIIDLHALNSLSPEVINTSLANITHLLMLTSHYLAIRLPSQITLPHQDYPRPTILWPQASYQLEEPPFPAAMLTGHHQQSGLDGPPIDVEKTRSFPHRPRPLWIEKPLPALVKEDPQTAGMFIEAVCLLAHNIAWACCTQGLPFGLNDSRDTYDELCNMGHNLYRLLIGDNLHRRSVDPNMFPSPKNGNNETTTTPPEESGATASSSNNNPRLVISRWSHGTIHNFLESLEGKEWLDRCRLPSPHRMSDRLKKRLVNEAPMLEWEKIEGDELDDAFEHDNGRLGVLVKRRRRREDDIIIAGRDGRVNDDFGVESVSTVVNAGGNALSEAIARERGIRNLSGNSGGNVDGAGSTDAASAASAAAAGTSTSSAAGTRGTSGWTKLKSR</sequence>
<reference evidence="6" key="1">
    <citation type="journal article" date="2023" name="Mol. Phylogenet. Evol.">
        <title>Genome-scale phylogeny and comparative genomics of the fungal order Sordariales.</title>
        <authorList>
            <person name="Hensen N."/>
            <person name="Bonometti L."/>
            <person name="Westerberg I."/>
            <person name="Brannstrom I.O."/>
            <person name="Guillou S."/>
            <person name="Cros-Aarteil S."/>
            <person name="Calhoun S."/>
            <person name="Haridas S."/>
            <person name="Kuo A."/>
            <person name="Mondo S."/>
            <person name="Pangilinan J."/>
            <person name="Riley R."/>
            <person name="LaButti K."/>
            <person name="Andreopoulos B."/>
            <person name="Lipzen A."/>
            <person name="Chen C."/>
            <person name="Yan M."/>
            <person name="Daum C."/>
            <person name="Ng V."/>
            <person name="Clum A."/>
            <person name="Steindorff A."/>
            <person name="Ohm R.A."/>
            <person name="Martin F."/>
            <person name="Silar P."/>
            <person name="Natvig D.O."/>
            <person name="Lalanne C."/>
            <person name="Gautier V."/>
            <person name="Ament-Velasquez S.L."/>
            <person name="Kruys A."/>
            <person name="Hutchinson M.I."/>
            <person name="Powell A.J."/>
            <person name="Barry K."/>
            <person name="Miller A.N."/>
            <person name="Grigoriev I.V."/>
            <person name="Debuchy R."/>
            <person name="Gladieux P."/>
            <person name="Hiltunen Thoren M."/>
            <person name="Johannesson H."/>
        </authorList>
    </citation>
    <scope>NUCLEOTIDE SEQUENCE</scope>
    <source>
        <strain evidence="6">FGSC 1904</strain>
    </source>
</reference>